<keyword evidence="4 6" id="KW-1133">Transmembrane helix</keyword>
<evidence type="ECO:0000313" key="7">
    <source>
        <dbReference type="EMBL" id="RHW41061.1"/>
    </source>
</evidence>
<comment type="caution">
    <text evidence="7">The sequence shown here is derived from an EMBL/GenBank/DDBJ whole genome shotgun (WGS) entry which is preliminary data.</text>
</comment>
<sequence length="262" mass="27779">MITGKISSILLIFLASWAGWKLKSLTKSGALAAVATGFATLAGAGPKGLVLLGAFFATSSLWSKFKEVKKASIEEKLAKGSRRDWRQVAANGGPGALCSLLFLVTSDPIWIICFASAIASANSDTWASEIGSLSRREPVSILSLKRAERGTSGAVSSLGTLAAIFGSALISILAVFLYKLSPAYGMIIFLFGFIGNVLDTVMGAFFQALYRCKECGLETEKAVHCGERTIKIKGNAVLDNDMVNFLSGLMAAWGTFILLAFK</sequence>
<comment type="similarity">
    <text evidence="2">Belongs to the TMEM19 family.</text>
</comment>
<dbReference type="PANTHER" id="PTHR13353">
    <property type="entry name" value="TRANSMEMBRANE PROTEIN 19"/>
    <property type="match status" value="1"/>
</dbReference>
<dbReference type="Pfam" id="PF01940">
    <property type="entry name" value="DUF92"/>
    <property type="match status" value="1"/>
</dbReference>
<keyword evidence="5 6" id="KW-0472">Membrane</keyword>
<dbReference type="GO" id="GO:0016020">
    <property type="term" value="C:membrane"/>
    <property type="evidence" value="ECO:0007669"/>
    <property type="project" value="UniProtKB-SubCell"/>
</dbReference>
<dbReference type="EMBL" id="QWEG01000005">
    <property type="protein sequence ID" value="RHW41061.1"/>
    <property type="molecule type" value="Genomic_DNA"/>
</dbReference>
<evidence type="ECO:0000256" key="6">
    <source>
        <dbReference type="SAM" id="Phobius"/>
    </source>
</evidence>
<evidence type="ECO:0000256" key="5">
    <source>
        <dbReference type="ARBA" id="ARBA00023136"/>
    </source>
</evidence>
<gene>
    <name evidence="7" type="ORF">D1B31_08930</name>
</gene>
<evidence type="ECO:0000256" key="2">
    <source>
        <dbReference type="ARBA" id="ARBA00009012"/>
    </source>
</evidence>
<evidence type="ECO:0000256" key="3">
    <source>
        <dbReference type="ARBA" id="ARBA00022692"/>
    </source>
</evidence>
<feature type="transmembrane region" description="Helical" evidence="6">
    <location>
        <begin position="184"/>
        <end position="206"/>
    </location>
</feature>
<keyword evidence="3 6" id="KW-0812">Transmembrane</keyword>
<keyword evidence="8" id="KW-1185">Reference proteome</keyword>
<feature type="transmembrane region" description="Helical" evidence="6">
    <location>
        <begin position="242"/>
        <end position="261"/>
    </location>
</feature>
<dbReference type="Proteomes" id="UP000284416">
    <property type="component" value="Unassembled WGS sequence"/>
</dbReference>
<organism evidence="7 8">
    <name type="scientific">Neobacillus notoginsengisoli</name>
    <dbReference type="NCBI Taxonomy" id="1578198"/>
    <lineage>
        <taxon>Bacteria</taxon>
        <taxon>Bacillati</taxon>
        <taxon>Bacillota</taxon>
        <taxon>Bacilli</taxon>
        <taxon>Bacillales</taxon>
        <taxon>Bacillaceae</taxon>
        <taxon>Neobacillus</taxon>
    </lineage>
</organism>
<feature type="transmembrane region" description="Helical" evidence="6">
    <location>
        <begin position="154"/>
        <end position="178"/>
    </location>
</feature>
<accession>A0A417YUT4</accession>
<name>A0A417YUT4_9BACI</name>
<dbReference type="OrthoDB" id="9808500at2"/>
<evidence type="ECO:0000313" key="8">
    <source>
        <dbReference type="Proteomes" id="UP000284416"/>
    </source>
</evidence>
<proteinExistence type="inferred from homology"/>
<dbReference type="PANTHER" id="PTHR13353:SF5">
    <property type="entry name" value="TRANSMEMBRANE PROTEIN 19"/>
    <property type="match status" value="1"/>
</dbReference>
<comment type="subcellular location">
    <subcellularLocation>
        <location evidence="1">Membrane</location>
        <topology evidence="1">Multi-pass membrane protein</topology>
    </subcellularLocation>
</comment>
<evidence type="ECO:0000256" key="1">
    <source>
        <dbReference type="ARBA" id="ARBA00004141"/>
    </source>
</evidence>
<reference evidence="7 8" key="1">
    <citation type="journal article" date="2017" name="Int. J. Syst. Evol. Microbiol.">
        <title>Bacillus notoginsengisoli sp. nov., a novel bacterium isolated from the rhizosphere of Panax notoginseng.</title>
        <authorList>
            <person name="Zhang M.Y."/>
            <person name="Cheng J."/>
            <person name="Cai Y."/>
            <person name="Zhang T.Y."/>
            <person name="Wu Y.Y."/>
            <person name="Manikprabhu D."/>
            <person name="Li W.J."/>
            <person name="Zhang Y.X."/>
        </authorList>
    </citation>
    <scope>NUCLEOTIDE SEQUENCE [LARGE SCALE GENOMIC DNA]</scope>
    <source>
        <strain evidence="7 8">JCM 30743</strain>
    </source>
</reference>
<protein>
    <submittedName>
        <fullName evidence="7">DUF92 domain-containing protein</fullName>
    </submittedName>
</protein>
<evidence type="ECO:0000256" key="4">
    <source>
        <dbReference type="ARBA" id="ARBA00022989"/>
    </source>
</evidence>
<dbReference type="InterPro" id="IPR002794">
    <property type="entry name" value="DUF92_TMEM19"/>
</dbReference>
<dbReference type="AlphaFoldDB" id="A0A417YUT4"/>